<comment type="similarity">
    <text evidence="2 3">Belongs to the peptidase M16 family.</text>
</comment>
<keyword evidence="7" id="KW-1185">Reference proteome</keyword>
<dbReference type="Gene3D" id="3.30.830.10">
    <property type="entry name" value="Metalloenzyme, LuxS/M16 peptidase-like"/>
    <property type="match status" value="2"/>
</dbReference>
<name>A0L3W1_MAGMM</name>
<dbReference type="EMBL" id="CP000471">
    <property type="protein sequence ID" value="ABK42654.1"/>
    <property type="molecule type" value="Genomic_DNA"/>
</dbReference>
<dbReference type="Pfam" id="PF00675">
    <property type="entry name" value="Peptidase_M16"/>
    <property type="match status" value="1"/>
</dbReference>
<dbReference type="Pfam" id="PF05193">
    <property type="entry name" value="Peptidase_M16_C"/>
    <property type="match status" value="1"/>
</dbReference>
<dbReference type="PANTHER" id="PTHR11851:SF49">
    <property type="entry name" value="MITOCHONDRIAL-PROCESSING PEPTIDASE SUBUNIT ALPHA"/>
    <property type="match status" value="1"/>
</dbReference>
<dbReference type="eggNOG" id="COG0612">
    <property type="taxonomic scope" value="Bacteria"/>
</dbReference>
<dbReference type="GO" id="GO:0004222">
    <property type="term" value="F:metalloendopeptidase activity"/>
    <property type="evidence" value="ECO:0007669"/>
    <property type="project" value="InterPro"/>
</dbReference>
<reference evidence="6 7" key="2">
    <citation type="journal article" date="2012" name="Int. J. Syst. Evol. Microbiol.">
        <title>Magnetococcus marinus gen. nov., sp. nov., a marine, magnetotactic bacterium that represents a novel lineage (Magnetococcaceae fam. nov.; Magnetococcales ord. nov.) at the base of the Alphaproteobacteria.</title>
        <authorList>
            <person name="Bazylinski D.A."/>
            <person name="Williams T.J."/>
            <person name="Lefevre C.T."/>
            <person name="Berg R.J."/>
            <person name="Zhang C.L."/>
            <person name="Bowser S.S."/>
            <person name="Dean A.J."/>
            <person name="Beveridge T.J."/>
        </authorList>
    </citation>
    <scope>NUCLEOTIDE SEQUENCE [LARGE SCALE GENOMIC DNA]</scope>
    <source>
        <strain evidence="7">ATCC BAA-1437 / JCM 17883 / MC-1</strain>
    </source>
</reference>
<proteinExistence type="inferred from homology"/>
<reference evidence="7" key="1">
    <citation type="journal article" date="2009" name="Appl. Environ. Microbiol.">
        <title>Complete genome sequence of the chemolithoautotrophic marine magnetotactic coccus strain MC-1.</title>
        <authorList>
            <person name="Schubbe S."/>
            <person name="Williams T.J."/>
            <person name="Xie G."/>
            <person name="Kiss H.E."/>
            <person name="Brettin T.S."/>
            <person name="Martinez D."/>
            <person name="Ross C.A."/>
            <person name="Schuler D."/>
            <person name="Cox B.L."/>
            <person name="Nealson K.H."/>
            <person name="Bazylinski D.A."/>
        </authorList>
    </citation>
    <scope>NUCLEOTIDE SEQUENCE [LARGE SCALE GENOMIC DNA]</scope>
    <source>
        <strain evidence="7">ATCC BAA-1437 / JCM 17883 / MC-1</strain>
    </source>
</reference>
<feature type="domain" description="Peptidase M16 N-terminal" evidence="4">
    <location>
        <begin position="54"/>
        <end position="190"/>
    </location>
</feature>
<dbReference type="Proteomes" id="UP000002586">
    <property type="component" value="Chromosome"/>
</dbReference>
<dbReference type="STRING" id="156889.Mmc1_0127"/>
<dbReference type="PANTHER" id="PTHR11851">
    <property type="entry name" value="METALLOPROTEASE"/>
    <property type="match status" value="1"/>
</dbReference>
<dbReference type="GO" id="GO:0046872">
    <property type="term" value="F:metal ion binding"/>
    <property type="evidence" value="ECO:0007669"/>
    <property type="project" value="InterPro"/>
</dbReference>
<dbReference type="GO" id="GO:0006508">
    <property type="term" value="P:proteolysis"/>
    <property type="evidence" value="ECO:0007669"/>
    <property type="project" value="InterPro"/>
</dbReference>
<protein>
    <submittedName>
        <fullName evidence="6">Peptidase M16 domain protein</fullName>
    </submittedName>
</protein>
<dbReference type="PROSITE" id="PS00143">
    <property type="entry name" value="INSULINASE"/>
    <property type="match status" value="1"/>
</dbReference>
<gene>
    <name evidence="6" type="ordered locus">Mmc1_0127</name>
</gene>
<sequence length="466" mass="52394">MGSFSINQESSPLHPMDMEAFSLAHPLTEPHYGTSQLDNGLTVVSFPMPWLHEVGVTILARSGSRFERDREAGIAHFLEHMLFKGTKRIPDPTELHTQLEALAADMNAATGPETNLYWLNVPLIHLEESLSLFAELFTEPALLGIENERQVILAEMREDENEAGENTHPFVMASGQLWKNHPLERSVLGTRETVENVEVADLHRYLQKHYRGDNMAVAFFGPVEHAHVHALAEKTLGALAAGPGEPTPPPPPMPAGPHWLAVNDPTAQLSLSLFFRCAGQQEPNRFYPTAAMRRLLDDGFASRLQAEVREKEGLVYDLWAAYSAYTDTGTLEIGASVSPENLEVLFHNLIQQLHKLRTEPAGQEEWLRLKTRWYAALGSSLDRPSELVERYVSDQLFHCVEPVTESWQRVLQLTPEQVQFQAELLLRPENLVVVLVGPNAEKHRKKLKARFSETLASWHISSPWQG</sequence>
<dbReference type="InterPro" id="IPR011249">
    <property type="entry name" value="Metalloenz_LuxS/M16"/>
</dbReference>
<dbReference type="HOGENOM" id="CLU_009902_3_3_5"/>
<feature type="domain" description="Peptidase M16 C-terminal" evidence="5">
    <location>
        <begin position="197"/>
        <end position="371"/>
    </location>
</feature>
<dbReference type="KEGG" id="mgm:Mmc1_0127"/>
<dbReference type="SUPFAM" id="SSF63411">
    <property type="entry name" value="LuxS/MPP-like metallohydrolase"/>
    <property type="match status" value="2"/>
</dbReference>
<evidence type="ECO:0000256" key="3">
    <source>
        <dbReference type="RuleBase" id="RU004447"/>
    </source>
</evidence>
<comment type="cofactor">
    <cofactor evidence="1">
        <name>Zn(2+)</name>
        <dbReference type="ChEBI" id="CHEBI:29105"/>
    </cofactor>
</comment>
<dbReference type="InterPro" id="IPR011765">
    <property type="entry name" value="Pept_M16_N"/>
</dbReference>
<evidence type="ECO:0000313" key="6">
    <source>
        <dbReference type="EMBL" id="ABK42654.1"/>
    </source>
</evidence>
<dbReference type="InterPro" id="IPR050361">
    <property type="entry name" value="MPP/UQCRC_Complex"/>
</dbReference>
<evidence type="ECO:0000259" key="5">
    <source>
        <dbReference type="Pfam" id="PF05193"/>
    </source>
</evidence>
<organism evidence="6 7">
    <name type="scientific">Magnetococcus marinus (strain ATCC BAA-1437 / JCM 17883 / MC-1)</name>
    <dbReference type="NCBI Taxonomy" id="156889"/>
    <lineage>
        <taxon>Bacteria</taxon>
        <taxon>Pseudomonadati</taxon>
        <taxon>Pseudomonadota</taxon>
        <taxon>Magnetococcia</taxon>
        <taxon>Magnetococcales</taxon>
        <taxon>Magnetococcaceae</taxon>
        <taxon>Magnetococcus</taxon>
    </lineage>
</organism>
<evidence type="ECO:0000259" key="4">
    <source>
        <dbReference type="Pfam" id="PF00675"/>
    </source>
</evidence>
<evidence type="ECO:0000256" key="1">
    <source>
        <dbReference type="ARBA" id="ARBA00001947"/>
    </source>
</evidence>
<evidence type="ECO:0000313" key="7">
    <source>
        <dbReference type="Proteomes" id="UP000002586"/>
    </source>
</evidence>
<accession>A0L3W1</accession>
<evidence type="ECO:0000256" key="2">
    <source>
        <dbReference type="ARBA" id="ARBA00007261"/>
    </source>
</evidence>
<dbReference type="InterPro" id="IPR001431">
    <property type="entry name" value="Pept_M16_Zn_BS"/>
</dbReference>
<dbReference type="AlphaFoldDB" id="A0L3W1"/>
<dbReference type="InterPro" id="IPR007863">
    <property type="entry name" value="Peptidase_M16_C"/>
</dbReference>